<evidence type="ECO:0000313" key="18">
    <source>
        <dbReference type="EMBL" id="KAH7165326.1"/>
    </source>
</evidence>
<evidence type="ECO:0000256" key="2">
    <source>
        <dbReference type="ARBA" id="ARBA00008927"/>
    </source>
</evidence>
<dbReference type="Pfam" id="PF03950">
    <property type="entry name" value="tRNA-synt_1c_C"/>
    <property type="match status" value="1"/>
</dbReference>
<comment type="subcellular location">
    <subcellularLocation>
        <location evidence="1">Cytoplasm</location>
    </subcellularLocation>
</comment>
<evidence type="ECO:0000256" key="8">
    <source>
        <dbReference type="ARBA" id="ARBA00022840"/>
    </source>
</evidence>
<keyword evidence="6 13" id="KW-0436">Ligase</keyword>
<dbReference type="PANTHER" id="PTHR43097:SF5">
    <property type="entry name" value="GLUTAMATE--TRNA LIGASE"/>
    <property type="match status" value="1"/>
</dbReference>
<evidence type="ECO:0000259" key="17">
    <source>
        <dbReference type="Pfam" id="PF20974"/>
    </source>
</evidence>
<dbReference type="EC" id="6.1.1.17" evidence="3"/>
<dbReference type="PRINTS" id="PR00987">
    <property type="entry name" value="TRNASYNTHGLU"/>
</dbReference>
<keyword evidence="5" id="KW-0597">Phosphoprotein</keyword>
<dbReference type="SUPFAM" id="SSF52374">
    <property type="entry name" value="Nucleotidylyl transferase"/>
    <property type="match status" value="1"/>
</dbReference>
<dbReference type="InterPro" id="IPR000924">
    <property type="entry name" value="Glu/Gln-tRNA-synth"/>
</dbReference>
<dbReference type="InterPro" id="IPR020058">
    <property type="entry name" value="Glu/Gln-tRNA-synth_Ib_cat-dom"/>
</dbReference>
<dbReference type="AlphaFoldDB" id="A0A9P9FLR5"/>
<evidence type="ECO:0000256" key="6">
    <source>
        <dbReference type="ARBA" id="ARBA00022598"/>
    </source>
</evidence>
<dbReference type="PROSITE" id="PS00178">
    <property type="entry name" value="AA_TRNA_LIGASE_I"/>
    <property type="match status" value="1"/>
</dbReference>
<dbReference type="PANTHER" id="PTHR43097">
    <property type="entry name" value="GLUTAMINE-TRNA LIGASE"/>
    <property type="match status" value="1"/>
</dbReference>
<keyword evidence="4" id="KW-0963">Cytoplasm</keyword>
<dbReference type="InterPro" id="IPR004526">
    <property type="entry name" value="Glu-tRNA-synth_arc/euk"/>
</dbReference>
<gene>
    <name evidence="18" type="ORF">EDB81DRAFT_778981</name>
</gene>
<dbReference type="GO" id="GO:0005829">
    <property type="term" value="C:cytosol"/>
    <property type="evidence" value="ECO:0007669"/>
    <property type="project" value="TreeGrafter"/>
</dbReference>
<comment type="similarity">
    <text evidence="2">Belongs to the class-I aminoacyl-tRNA synthetase family. Glutamate--tRNA ligase type 2 subfamily.</text>
</comment>
<keyword evidence="8 13" id="KW-0067">ATP-binding</keyword>
<dbReference type="InterPro" id="IPR049437">
    <property type="entry name" value="tRNA-synt_1c_C2"/>
</dbReference>
<comment type="catalytic activity">
    <reaction evidence="12">
        <text>tRNA(Glu) + L-glutamate + ATP = L-glutamyl-tRNA(Glu) + AMP + diphosphate</text>
        <dbReference type="Rhea" id="RHEA:23540"/>
        <dbReference type="Rhea" id="RHEA-COMP:9663"/>
        <dbReference type="Rhea" id="RHEA-COMP:9680"/>
        <dbReference type="ChEBI" id="CHEBI:29985"/>
        <dbReference type="ChEBI" id="CHEBI:30616"/>
        <dbReference type="ChEBI" id="CHEBI:33019"/>
        <dbReference type="ChEBI" id="CHEBI:78442"/>
        <dbReference type="ChEBI" id="CHEBI:78520"/>
        <dbReference type="ChEBI" id="CHEBI:456215"/>
        <dbReference type="EC" id="6.1.1.17"/>
    </reaction>
</comment>
<dbReference type="FunFam" id="3.90.800.10:FF:000001">
    <property type="entry name" value="Glutamine--tRNA ligase"/>
    <property type="match status" value="1"/>
</dbReference>
<dbReference type="InterPro" id="IPR050132">
    <property type="entry name" value="Gln/Glu-tRNA_Ligase"/>
</dbReference>
<sequence length="625" mass="70868">MASFDAAALAPTLATADFKSIEPHLAQLDKYLTMRTYLGGYTLSDADEKVWLAVRSNKVAVGLIRKAGFANAARWFKYIEEAHPEVKEKAAGPKKAEKKGGANYNIGLTNTENGVVTRFPPEPSGFLHIGHAKAALLNDYFAKQATDGKLLVRFDDTNPTKEKQEFEDAILHDLELMDIKYVSVTHTSDYFQELYDIAEKMILDGGAYADDTDPEVQKDDRKNRLPSKRRDRPAEESLAMFREMKAGTELGRKHCIRARIAYNSNNGSMRDPVIYRFPNFKDKEPAPHHRTGWTWNIYPTYDFACPVVDSLEGVTHALRTTEYADRNEQYHWFLENLKLRKVNLWEFARINFIRTFLSKRKLTKVVDTGRVSGWDDPRLPTVRGILRRGLTVAALREFMLKQGPSRNIVTMDWTTIWAINKRILDPIVPRFMAVEKKDAVAVTLTNGPESYKEDRPKHAKNPDVGTKKVTFGSKLIIDQADVASFNDNEEITLMSWGNAIVRGLDKTSPIKELQLELHLEGDFKTTEKKVTWLSSDEGNLVEAELWEFGYLITKDTLEKDDELDDYLTPVTATMVEALCDANIAELKEGDFLQLERKGYFRVDKALGKGPEGRAVLFKVPTGGKN</sequence>
<reference evidence="18" key="1">
    <citation type="journal article" date="2021" name="Nat. Commun.">
        <title>Genetic determinants of endophytism in the Arabidopsis root mycobiome.</title>
        <authorList>
            <person name="Mesny F."/>
            <person name="Miyauchi S."/>
            <person name="Thiergart T."/>
            <person name="Pickel B."/>
            <person name="Atanasova L."/>
            <person name="Karlsson M."/>
            <person name="Huettel B."/>
            <person name="Barry K.W."/>
            <person name="Haridas S."/>
            <person name="Chen C."/>
            <person name="Bauer D."/>
            <person name="Andreopoulos W."/>
            <person name="Pangilinan J."/>
            <person name="LaButti K."/>
            <person name="Riley R."/>
            <person name="Lipzen A."/>
            <person name="Clum A."/>
            <person name="Drula E."/>
            <person name="Henrissat B."/>
            <person name="Kohler A."/>
            <person name="Grigoriev I.V."/>
            <person name="Martin F.M."/>
            <person name="Hacquard S."/>
        </authorList>
    </citation>
    <scope>NUCLEOTIDE SEQUENCE</scope>
    <source>
        <strain evidence="18">MPI-CAGE-AT-0147</strain>
    </source>
</reference>
<keyword evidence="10 13" id="KW-0030">Aminoacyl-tRNA synthetase</keyword>
<proteinExistence type="inferred from homology"/>
<feature type="domain" description="tRNA synthetases class I (E and Q) anti-codon binding" evidence="17">
    <location>
        <begin position="529"/>
        <end position="603"/>
    </location>
</feature>
<dbReference type="InterPro" id="IPR036282">
    <property type="entry name" value="Glutathione-S-Trfase_C_sf"/>
</dbReference>
<dbReference type="GO" id="GO:0017102">
    <property type="term" value="C:methionyl glutamyl tRNA synthetase complex"/>
    <property type="evidence" value="ECO:0007669"/>
    <property type="project" value="TreeGrafter"/>
</dbReference>
<evidence type="ECO:0000256" key="14">
    <source>
        <dbReference type="SAM" id="MobiDB-lite"/>
    </source>
</evidence>
<keyword evidence="19" id="KW-1185">Reference proteome</keyword>
<dbReference type="GO" id="GO:0006424">
    <property type="term" value="P:glutamyl-tRNA aminoacylation"/>
    <property type="evidence" value="ECO:0007669"/>
    <property type="project" value="InterPro"/>
</dbReference>
<dbReference type="OrthoDB" id="10250478at2759"/>
<dbReference type="NCBIfam" id="TIGR00463">
    <property type="entry name" value="gltX_arch"/>
    <property type="match status" value="1"/>
</dbReference>
<dbReference type="GO" id="GO:0004818">
    <property type="term" value="F:glutamate-tRNA ligase activity"/>
    <property type="evidence" value="ECO:0007669"/>
    <property type="project" value="UniProtKB-EC"/>
</dbReference>
<name>A0A9P9FLR5_9HYPO</name>
<evidence type="ECO:0000259" key="16">
    <source>
        <dbReference type="Pfam" id="PF03950"/>
    </source>
</evidence>
<accession>A0A9P9FLR5</accession>
<protein>
    <recommendedName>
        <fullName evidence="3">glutamate--tRNA ligase</fullName>
        <ecNumber evidence="3">6.1.1.17</ecNumber>
    </recommendedName>
    <alternativeName>
        <fullName evidence="11">Glutamyl-tRNA synthetase</fullName>
    </alternativeName>
</protein>
<evidence type="ECO:0000256" key="13">
    <source>
        <dbReference type="RuleBase" id="RU363037"/>
    </source>
</evidence>
<dbReference type="SUPFAM" id="SSF50715">
    <property type="entry name" value="Ribosomal protein L25-like"/>
    <property type="match status" value="1"/>
</dbReference>
<evidence type="ECO:0000256" key="5">
    <source>
        <dbReference type="ARBA" id="ARBA00022553"/>
    </source>
</evidence>
<dbReference type="Pfam" id="PF20974">
    <property type="entry name" value="tRNA-synt_1c_C2"/>
    <property type="match status" value="1"/>
</dbReference>
<dbReference type="Proteomes" id="UP000738349">
    <property type="component" value="Unassembled WGS sequence"/>
</dbReference>
<feature type="region of interest" description="Disordered" evidence="14">
    <location>
        <begin position="208"/>
        <end position="236"/>
    </location>
</feature>
<evidence type="ECO:0000256" key="11">
    <source>
        <dbReference type="ARBA" id="ARBA00030865"/>
    </source>
</evidence>
<feature type="domain" description="Glutamyl/glutaminyl-tRNA synthetase class Ib anti-codon binding" evidence="16">
    <location>
        <begin position="429"/>
        <end position="517"/>
    </location>
</feature>
<dbReference type="Gene3D" id="1.20.1050.10">
    <property type="match status" value="1"/>
</dbReference>
<dbReference type="FunFam" id="3.40.50.620:FF:000037">
    <property type="entry name" value="Glutamine--tRNA ligase cytoplasmic"/>
    <property type="match status" value="1"/>
</dbReference>
<evidence type="ECO:0000256" key="7">
    <source>
        <dbReference type="ARBA" id="ARBA00022741"/>
    </source>
</evidence>
<evidence type="ECO:0000259" key="15">
    <source>
        <dbReference type="Pfam" id="PF00749"/>
    </source>
</evidence>
<dbReference type="Gene3D" id="3.40.50.620">
    <property type="entry name" value="HUPs"/>
    <property type="match status" value="1"/>
</dbReference>
<dbReference type="InterPro" id="IPR020059">
    <property type="entry name" value="Glu/Gln-tRNA-synth_Ib_codon-bd"/>
</dbReference>
<dbReference type="InterPro" id="IPR011035">
    <property type="entry name" value="Ribosomal_bL25/Gln-tRNA_synth"/>
</dbReference>
<evidence type="ECO:0000256" key="12">
    <source>
        <dbReference type="ARBA" id="ARBA00048351"/>
    </source>
</evidence>
<dbReference type="InterPro" id="IPR014729">
    <property type="entry name" value="Rossmann-like_a/b/a_fold"/>
</dbReference>
<dbReference type="Pfam" id="PF00749">
    <property type="entry name" value="tRNA-synt_1c"/>
    <property type="match status" value="1"/>
</dbReference>
<evidence type="ECO:0000256" key="1">
    <source>
        <dbReference type="ARBA" id="ARBA00004496"/>
    </source>
</evidence>
<dbReference type="HAMAP" id="MF_02076">
    <property type="entry name" value="Glu_tRNA_synth_type2"/>
    <property type="match status" value="1"/>
</dbReference>
<keyword evidence="7 13" id="KW-0547">Nucleotide-binding</keyword>
<feature type="domain" description="Glutamyl/glutaminyl-tRNA synthetase class Ib catalytic" evidence="15">
    <location>
        <begin position="115"/>
        <end position="425"/>
    </location>
</feature>
<comment type="caution">
    <text evidence="18">The sequence shown here is derived from an EMBL/GenBank/DDBJ whole genome shotgun (WGS) entry which is preliminary data.</text>
</comment>
<dbReference type="Gene3D" id="2.40.240.10">
    <property type="entry name" value="Ribosomal Protein L25, Chain P"/>
    <property type="match status" value="2"/>
</dbReference>
<dbReference type="InterPro" id="IPR001412">
    <property type="entry name" value="aa-tRNA-synth_I_CS"/>
</dbReference>
<evidence type="ECO:0000313" key="19">
    <source>
        <dbReference type="Proteomes" id="UP000738349"/>
    </source>
</evidence>
<evidence type="ECO:0000256" key="3">
    <source>
        <dbReference type="ARBA" id="ARBA00012835"/>
    </source>
</evidence>
<dbReference type="FunFam" id="2.40.240.10:FF:000004">
    <property type="entry name" value="Glutamyl-tRNA synthetase, cytoplasmic"/>
    <property type="match status" value="1"/>
</dbReference>
<dbReference type="EMBL" id="JAGMUV010000003">
    <property type="protein sequence ID" value="KAH7165326.1"/>
    <property type="molecule type" value="Genomic_DNA"/>
</dbReference>
<keyword evidence="9 13" id="KW-0648">Protein biosynthesis</keyword>
<evidence type="ECO:0000256" key="9">
    <source>
        <dbReference type="ARBA" id="ARBA00022917"/>
    </source>
</evidence>
<dbReference type="InterPro" id="IPR020056">
    <property type="entry name" value="Rbsml_bL25/Gln-tRNA_synth_N"/>
</dbReference>
<dbReference type="SUPFAM" id="SSF47616">
    <property type="entry name" value="GST C-terminal domain-like"/>
    <property type="match status" value="1"/>
</dbReference>
<dbReference type="FunFam" id="1.10.1160.10:FF:000001">
    <property type="entry name" value="Glutamine--tRNA ligase"/>
    <property type="match status" value="1"/>
</dbReference>
<dbReference type="GO" id="GO:0005524">
    <property type="term" value="F:ATP binding"/>
    <property type="evidence" value="ECO:0007669"/>
    <property type="project" value="UniProtKB-KW"/>
</dbReference>
<evidence type="ECO:0000256" key="4">
    <source>
        <dbReference type="ARBA" id="ARBA00022490"/>
    </source>
</evidence>
<evidence type="ECO:0000256" key="10">
    <source>
        <dbReference type="ARBA" id="ARBA00023146"/>
    </source>
</evidence>
<organism evidence="18 19">
    <name type="scientific">Dactylonectria macrodidyma</name>
    <dbReference type="NCBI Taxonomy" id="307937"/>
    <lineage>
        <taxon>Eukaryota</taxon>
        <taxon>Fungi</taxon>
        <taxon>Dikarya</taxon>
        <taxon>Ascomycota</taxon>
        <taxon>Pezizomycotina</taxon>
        <taxon>Sordariomycetes</taxon>
        <taxon>Hypocreomycetidae</taxon>
        <taxon>Hypocreales</taxon>
        <taxon>Nectriaceae</taxon>
        <taxon>Dactylonectria</taxon>
    </lineage>
</organism>